<dbReference type="PANTHER" id="PTHR13617:SF14">
    <property type="entry name" value="PROTEIN ABHD18"/>
    <property type="match status" value="1"/>
</dbReference>
<proteinExistence type="predicted"/>
<keyword evidence="1" id="KW-1185">Reference proteome</keyword>
<dbReference type="GeneID" id="111126065"/>
<gene>
    <name evidence="2" type="primary">LOC111126065</name>
</gene>
<organism evidence="1 2">
    <name type="scientific">Crassostrea virginica</name>
    <name type="common">Eastern oyster</name>
    <dbReference type="NCBI Taxonomy" id="6565"/>
    <lineage>
        <taxon>Eukaryota</taxon>
        <taxon>Metazoa</taxon>
        <taxon>Spiralia</taxon>
        <taxon>Lophotrochozoa</taxon>
        <taxon>Mollusca</taxon>
        <taxon>Bivalvia</taxon>
        <taxon>Autobranchia</taxon>
        <taxon>Pteriomorphia</taxon>
        <taxon>Ostreida</taxon>
        <taxon>Ostreoidea</taxon>
        <taxon>Ostreidae</taxon>
        <taxon>Crassostrea</taxon>
    </lineage>
</organism>
<dbReference type="OrthoDB" id="9987145at2759"/>
<evidence type="ECO:0000313" key="2">
    <source>
        <dbReference type="RefSeq" id="XP_022326165.1"/>
    </source>
</evidence>
<dbReference type="Gene3D" id="3.40.50.1820">
    <property type="entry name" value="alpha/beta hydrolase"/>
    <property type="match status" value="1"/>
</dbReference>
<evidence type="ECO:0000313" key="1">
    <source>
        <dbReference type="Proteomes" id="UP000694844"/>
    </source>
</evidence>
<dbReference type="SUPFAM" id="SSF53474">
    <property type="entry name" value="alpha/beta-Hydrolases"/>
    <property type="match status" value="1"/>
</dbReference>
<protein>
    <submittedName>
        <fullName evidence="2">Protein ABHD18-like</fullName>
    </submittedName>
</protein>
<dbReference type="Pfam" id="PF09752">
    <property type="entry name" value="ABHD18"/>
    <property type="match status" value="1"/>
</dbReference>
<dbReference type="PANTHER" id="PTHR13617">
    <property type="entry name" value="PROTEIN ABHD18"/>
    <property type="match status" value="1"/>
</dbReference>
<dbReference type="KEGG" id="cvn:111126065"/>
<sequence length="435" mass="49609">MSVVDSLFRNLILTSQFVKGWGQPRHLKRLLDLRKVLSVRDAAYSLVDKNHKVDILSEKVEGNIRVLEGEFHSPWDRIIPGVMPNVVKHSRFQMVLPHRWQGSIRPICIHHGGTGDHGYLLRRRLMAEPLLNENGIGSVIIESPFYGTRKPKDQFRSSLQNVSDLIVMGGALMFETVVLLHWCEEQGWGPFCLTGISMGGFMSSLAATIWPKPIALVPCLSGVTASSVYTKGILSKAVRWDVLKNSYYEDKEYEHEIRKMLDSPEKGTGRFSSRDYTIQDYHYDVEQALRRIKEAGSQVDNIGTAIRQLRTVNDWKAKSFSPMANNNISRLTEDDSQRFKSLDVEILDFMYEMMDEFTHLGNYSPPVDTSMILSVVAESDAYIPRDNVITQQDLWPGSKVKVIPGGHVLSVINSRHIFRNAIIECFERYKDTYVR</sequence>
<dbReference type="AlphaFoldDB" id="A0A8B8DEP0"/>
<dbReference type="RefSeq" id="XP_022326165.1">
    <property type="nucleotide sequence ID" value="XM_022470457.1"/>
</dbReference>
<name>A0A8B8DEP0_CRAVI</name>
<reference evidence="2" key="1">
    <citation type="submission" date="2025-08" db="UniProtKB">
        <authorList>
            <consortium name="RefSeq"/>
        </authorList>
    </citation>
    <scope>IDENTIFICATION</scope>
    <source>
        <tissue evidence="2">Whole sample</tissue>
    </source>
</reference>
<dbReference type="Proteomes" id="UP000694844">
    <property type="component" value="Chromosome 3"/>
</dbReference>
<dbReference type="InterPro" id="IPR029058">
    <property type="entry name" value="AB_hydrolase_fold"/>
</dbReference>
<accession>A0A8B8DEP0</accession>
<dbReference type="InterPro" id="IPR019149">
    <property type="entry name" value="ABHD18"/>
</dbReference>